<feature type="transmembrane region" description="Helical" evidence="5">
    <location>
        <begin position="232"/>
        <end position="249"/>
    </location>
</feature>
<feature type="transmembrane region" description="Helical" evidence="5">
    <location>
        <begin position="207"/>
        <end position="226"/>
    </location>
</feature>
<keyword evidence="2 5" id="KW-0812">Transmembrane</keyword>
<dbReference type="PANTHER" id="PTHR37422:SF13">
    <property type="entry name" value="LIPOPOLYSACCHARIDE BIOSYNTHESIS PROTEIN PA4999-RELATED"/>
    <property type="match status" value="1"/>
</dbReference>
<evidence type="ECO:0000256" key="4">
    <source>
        <dbReference type="ARBA" id="ARBA00023136"/>
    </source>
</evidence>
<keyword evidence="4 5" id="KW-0472">Membrane</keyword>
<feature type="transmembrane region" description="Helical" evidence="5">
    <location>
        <begin position="179"/>
        <end position="200"/>
    </location>
</feature>
<feature type="transmembrane region" description="Helical" evidence="5">
    <location>
        <begin position="464"/>
        <end position="483"/>
    </location>
</feature>
<comment type="subcellular location">
    <subcellularLocation>
        <location evidence="1">Membrane</location>
        <topology evidence="1">Multi-pass membrane protein</topology>
    </subcellularLocation>
</comment>
<dbReference type="Gene3D" id="1.25.40.10">
    <property type="entry name" value="Tetratricopeptide repeat domain"/>
    <property type="match status" value="1"/>
</dbReference>
<dbReference type="InterPro" id="IPR007016">
    <property type="entry name" value="O-antigen_ligase-rel_domated"/>
</dbReference>
<dbReference type="SUPFAM" id="SSF48452">
    <property type="entry name" value="TPR-like"/>
    <property type="match status" value="1"/>
</dbReference>
<feature type="transmembrane region" description="Helical" evidence="5">
    <location>
        <begin position="66"/>
        <end position="86"/>
    </location>
</feature>
<feature type="transmembrane region" description="Helical" evidence="5">
    <location>
        <begin position="404"/>
        <end position="420"/>
    </location>
</feature>
<dbReference type="GO" id="GO:0016020">
    <property type="term" value="C:membrane"/>
    <property type="evidence" value="ECO:0007669"/>
    <property type="project" value="UniProtKB-SubCell"/>
</dbReference>
<evidence type="ECO:0000256" key="2">
    <source>
        <dbReference type="ARBA" id="ARBA00022692"/>
    </source>
</evidence>
<dbReference type="Pfam" id="PF04932">
    <property type="entry name" value="Wzy_C"/>
    <property type="match status" value="1"/>
</dbReference>
<evidence type="ECO:0000256" key="1">
    <source>
        <dbReference type="ARBA" id="ARBA00004141"/>
    </source>
</evidence>
<feature type="transmembrane region" description="Helical" evidence="5">
    <location>
        <begin position="371"/>
        <end position="392"/>
    </location>
</feature>
<protein>
    <recommendedName>
        <fullName evidence="6">O-antigen ligase-related domain-containing protein</fullName>
    </recommendedName>
</protein>
<dbReference type="AlphaFoldDB" id="A0A1G1ZN46"/>
<feature type="transmembrane region" description="Helical" evidence="5">
    <location>
        <begin position="136"/>
        <end position="159"/>
    </location>
</feature>
<feature type="transmembrane region" description="Helical" evidence="5">
    <location>
        <begin position="269"/>
        <end position="291"/>
    </location>
</feature>
<evidence type="ECO:0000313" key="8">
    <source>
        <dbReference type="Proteomes" id="UP000178517"/>
    </source>
</evidence>
<dbReference type="InterPro" id="IPR011990">
    <property type="entry name" value="TPR-like_helical_dom_sf"/>
</dbReference>
<dbReference type="PANTHER" id="PTHR37422">
    <property type="entry name" value="TEICHURONIC ACID BIOSYNTHESIS PROTEIN TUAE"/>
    <property type="match status" value="1"/>
</dbReference>
<evidence type="ECO:0000313" key="7">
    <source>
        <dbReference type="EMBL" id="OGY66068.1"/>
    </source>
</evidence>
<feature type="transmembrane region" description="Helical" evidence="5">
    <location>
        <begin position="106"/>
        <end position="124"/>
    </location>
</feature>
<accession>A0A1G1ZN46</accession>
<feature type="transmembrane region" description="Helical" evidence="5">
    <location>
        <begin position="34"/>
        <end position="54"/>
    </location>
</feature>
<proteinExistence type="predicted"/>
<name>A0A1G1ZN46_9BACT</name>
<feature type="domain" description="O-antigen ligase-related" evidence="6">
    <location>
        <begin position="216"/>
        <end position="382"/>
    </location>
</feature>
<sequence length="811" mass="93674">MNLLIRYLLIASAFTPLIVFKKTLFPFIFSKTLFLRGLIELIVVFFLIHLIVSFKKSTSELRNLKVYIRHPLFIGIGLLSLSLFVSTIFADNSYRAFWGDLERGEGLFTLLHLGVLFLFMLSFFEKEDWMRFFKTSLFVGFIVAIIAMIQHTGIGAHLLPQWIDPSTFRPGSTLENPAFMSAYLIFIVGLSLLVCVQYPLSAYKKIFSWPSFSLLTFIVSIIAIFISRTRGALLGLGAGFLFLVVYGALSNEGVRYFLKNRMWANIRNFCRVLVLFVIVVGTIFVITRNALLWQKIPGLDRLAQLNFRDASVQTRRVALGSSWRAFLERPLVGWGVENYKVAYAKHYDPEYARAAETWFDRAHNRIVDVGVMQGVFGLVVYLGIWILLFYTLFKKSTILGRKNAVIIAATFITYFIQNLFLFDMPVTYIMQLVLLGFIITKTSEENSISLRYAIKPLCVRITQIGSILFLGFLIYIFYAYNYIPYTQTATYKRLIDSKNGEKILAESSRFLSPYNYTQQTIRFFLIDTLYASDVVNKKQFEPLIRIAVESMDEVVNKEPGHDPRYLIILAEVFNEKGKEEEKFLDTSIHYLERARELSPYRQDVFYLLAFAYAGKHRNDEAIALTREAVNLSPLVGRAHFNLGLHLVLAGRKHWVEGEAELVRARELGLIAGPNFVKEISNFEIIYKKMLLTYVRERDLESVLRVAKAFKEVASEDLHKDLDTLVGLARMGRWEEIDIIFHVITPEEEQAFDFNNLLFKYIKEKNKERLLAVLDEYKKTITDVIIKEDLDILMELARQGKWEIIENTFIDK</sequence>
<dbReference type="EMBL" id="MHJI01000010">
    <property type="protein sequence ID" value="OGY66068.1"/>
    <property type="molecule type" value="Genomic_DNA"/>
</dbReference>
<organism evidence="7 8">
    <name type="scientific">Candidatus Harrisonbacteria bacterium RIFCSPLOWO2_01_FULL_40_28</name>
    <dbReference type="NCBI Taxonomy" id="1798406"/>
    <lineage>
        <taxon>Bacteria</taxon>
        <taxon>Candidatus Harrisoniibacteriota</taxon>
    </lineage>
</organism>
<evidence type="ECO:0000256" key="5">
    <source>
        <dbReference type="SAM" id="Phobius"/>
    </source>
</evidence>
<keyword evidence="3 5" id="KW-1133">Transmembrane helix</keyword>
<dbReference type="Proteomes" id="UP000178517">
    <property type="component" value="Unassembled WGS sequence"/>
</dbReference>
<reference evidence="7 8" key="1">
    <citation type="journal article" date="2016" name="Nat. Commun.">
        <title>Thousands of microbial genomes shed light on interconnected biogeochemical processes in an aquifer system.</title>
        <authorList>
            <person name="Anantharaman K."/>
            <person name="Brown C.T."/>
            <person name="Hug L.A."/>
            <person name="Sharon I."/>
            <person name="Castelle C.J."/>
            <person name="Probst A.J."/>
            <person name="Thomas B.C."/>
            <person name="Singh A."/>
            <person name="Wilkins M.J."/>
            <person name="Karaoz U."/>
            <person name="Brodie E.L."/>
            <person name="Williams K.H."/>
            <person name="Hubbard S.S."/>
            <person name="Banfield J.F."/>
        </authorList>
    </citation>
    <scope>NUCLEOTIDE SEQUENCE [LARGE SCALE GENOMIC DNA]</scope>
</reference>
<evidence type="ECO:0000256" key="3">
    <source>
        <dbReference type="ARBA" id="ARBA00022989"/>
    </source>
</evidence>
<feature type="transmembrane region" description="Helical" evidence="5">
    <location>
        <begin position="7"/>
        <end position="28"/>
    </location>
</feature>
<dbReference type="InterPro" id="IPR051533">
    <property type="entry name" value="WaaL-like"/>
</dbReference>
<evidence type="ECO:0000259" key="6">
    <source>
        <dbReference type="Pfam" id="PF04932"/>
    </source>
</evidence>
<comment type="caution">
    <text evidence="7">The sequence shown here is derived from an EMBL/GenBank/DDBJ whole genome shotgun (WGS) entry which is preliminary data.</text>
</comment>
<gene>
    <name evidence="7" type="ORF">A3A04_00690</name>
</gene>
<dbReference type="STRING" id="1798406.A3A04_00690"/>